<dbReference type="EMBL" id="CM051398">
    <property type="protein sequence ID" value="KAJ4717724.1"/>
    <property type="molecule type" value="Genomic_DNA"/>
</dbReference>
<reference evidence="1 2" key="1">
    <citation type="journal article" date="2023" name="Science">
        <title>Complex scaffold remodeling in plant triterpene biosynthesis.</title>
        <authorList>
            <person name="De La Pena R."/>
            <person name="Hodgson H."/>
            <person name="Liu J.C."/>
            <person name="Stephenson M.J."/>
            <person name="Martin A.C."/>
            <person name="Owen C."/>
            <person name="Harkess A."/>
            <person name="Leebens-Mack J."/>
            <person name="Jimenez L.E."/>
            <person name="Osbourn A."/>
            <person name="Sattely E.S."/>
        </authorList>
    </citation>
    <scope>NUCLEOTIDE SEQUENCE [LARGE SCALE GENOMIC DNA]</scope>
    <source>
        <strain evidence="2">cv. JPN11</strain>
        <tissue evidence="1">Leaf</tissue>
    </source>
</reference>
<comment type="caution">
    <text evidence="1">The sequence shown here is derived from an EMBL/GenBank/DDBJ whole genome shotgun (WGS) entry which is preliminary data.</text>
</comment>
<keyword evidence="2" id="KW-1185">Reference proteome</keyword>
<gene>
    <name evidence="1" type="ORF">OWV82_009515</name>
</gene>
<protein>
    <submittedName>
        <fullName evidence="1">NADH:ubiquinone oxidoreductase intermediate-associated protein 30</fullName>
    </submittedName>
</protein>
<evidence type="ECO:0000313" key="2">
    <source>
        <dbReference type="Proteomes" id="UP001164539"/>
    </source>
</evidence>
<proteinExistence type="predicted"/>
<name>A0ACC1Y3Y5_MELAZ</name>
<accession>A0ACC1Y3Y5</accession>
<evidence type="ECO:0000313" key="1">
    <source>
        <dbReference type="EMBL" id="KAJ4717724.1"/>
    </source>
</evidence>
<sequence length="120" mass="13767">QLVNLVLVKMVPLTSYSFIEGLRKYVKILCIVASFLQCYEESSYMESRRVELMPPNERYIFNFSSKEELKKWHLYSDSEYGGLSLASLEIADSGNGLNGIGHYLYCIMQHLKNVVVACEI</sequence>
<feature type="non-terminal residue" evidence="1">
    <location>
        <position position="1"/>
    </location>
</feature>
<organism evidence="1 2">
    <name type="scientific">Melia azedarach</name>
    <name type="common">Chinaberry tree</name>
    <dbReference type="NCBI Taxonomy" id="155640"/>
    <lineage>
        <taxon>Eukaryota</taxon>
        <taxon>Viridiplantae</taxon>
        <taxon>Streptophyta</taxon>
        <taxon>Embryophyta</taxon>
        <taxon>Tracheophyta</taxon>
        <taxon>Spermatophyta</taxon>
        <taxon>Magnoliopsida</taxon>
        <taxon>eudicotyledons</taxon>
        <taxon>Gunneridae</taxon>
        <taxon>Pentapetalae</taxon>
        <taxon>rosids</taxon>
        <taxon>malvids</taxon>
        <taxon>Sapindales</taxon>
        <taxon>Meliaceae</taxon>
        <taxon>Melia</taxon>
    </lineage>
</organism>
<dbReference type="Proteomes" id="UP001164539">
    <property type="component" value="Chromosome 5"/>
</dbReference>